<organism evidence="7 8">
    <name type="scientific">Pseudoxanthomonas gei</name>
    <dbReference type="NCBI Taxonomy" id="1383030"/>
    <lineage>
        <taxon>Bacteria</taxon>
        <taxon>Pseudomonadati</taxon>
        <taxon>Pseudomonadota</taxon>
        <taxon>Gammaproteobacteria</taxon>
        <taxon>Lysobacterales</taxon>
        <taxon>Lysobacteraceae</taxon>
        <taxon>Pseudoxanthomonas</taxon>
    </lineage>
</organism>
<dbReference type="SUPFAM" id="SSF47819">
    <property type="entry name" value="HRDC-like"/>
    <property type="match status" value="2"/>
</dbReference>
<dbReference type="InterPro" id="IPR051086">
    <property type="entry name" value="RNase_D-like"/>
</dbReference>
<dbReference type="CDD" id="cd06142">
    <property type="entry name" value="RNaseD_exo"/>
    <property type="match status" value="1"/>
</dbReference>
<keyword evidence="5" id="KW-0269">Exonuclease</keyword>
<keyword evidence="2" id="KW-0819">tRNA processing</keyword>
<keyword evidence="8" id="KW-1185">Reference proteome</keyword>
<dbReference type="SUPFAM" id="SSF53098">
    <property type="entry name" value="Ribonuclease H-like"/>
    <property type="match status" value="1"/>
</dbReference>
<reference evidence="7 8" key="1">
    <citation type="submission" date="2018-07" db="EMBL/GenBank/DDBJ databases">
        <title>Whole genome Sequencing of Pseudoxanthomonas gei KCTC 32298 (T).</title>
        <authorList>
            <person name="Kumar S."/>
            <person name="Bansal K."/>
            <person name="Kaur A."/>
            <person name="Patil P."/>
            <person name="Sharma S."/>
            <person name="Patil P.B."/>
        </authorList>
    </citation>
    <scope>NUCLEOTIDE SEQUENCE [LARGE SCALE GENOMIC DNA]</scope>
    <source>
        <strain evidence="7 8">KCTC 32298</strain>
    </source>
</reference>
<dbReference type="PANTHER" id="PTHR47649:SF1">
    <property type="entry name" value="RIBONUCLEASE D"/>
    <property type="match status" value="1"/>
</dbReference>
<dbReference type="InterPro" id="IPR010997">
    <property type="entry name" value="HRDC-like_sf"/>
</dbReference>
<feature type="domain" description="HRDC" evidence="6">
    <location>
        <begin position="206"/>
        <end position="286"/>
    </location>
</feature>
<dbReference type="RefSeq" id="WP_162348188.1">
    <property type="nucleotide sequence ID" value="NZ_QOVG01000001.1"/>
</dbReference>
<dbReference type="EC" id="3.1.13.5" evidence="7"/>
<dbReference type="Pfam" id="PF01612">
    <property type="entry name" value="DNA_pol_A_exo1"/>
    <property type="match status" value="1"/>
</dbReference>
<dbReference type="SMART" id="SM00474">
    <property type="entry name" value="35EXOc"/>
    <property type="match status" value="1"/>
</dbReference>
<dbReference type="Pfam" id="PF00570">
    <property type="entry name" value="HRDC"/>
    <property type="match status" value="1"/>
</dbReference>
<dbReference type="PANTHER" id="PTHR47649">
    <property type="entry name" value="RIBONUCLEASE D"/>
    <property type="match status" value="1"/>
</dbReference>
<dbReference type="InterPro" id="IPR044876">
    <property type="entry name" value="HRDC_dom_sf"/>
</dbReference>
<dbReference type="EMBL" id="QOVG01000001">
    <property type="protein sequence ID" value="NDK37642.1"/>
    <property type="molecule type" value="Genomic_DNA"/>
</dbReference>
<evidence type="ECO:0000313" key="8">
    <source>
        <dbReference type="Proteomes" id="UP001429354"/>
    </source>
</evidence>
<dbReference type="GO" id="GO:0033890">
    <property type="term" value="F:ribonuclease D activity"/>
    <property type="evidence" value="ECO:0007669"/>
    <property type="project" value="UniProtKB-EC"/>
</dbReference>
<evidence type="ECO:0000313" key="7">
    <source>
        <dbReference type="EMBL" id="NDK37642.1"/>
    </source>
</evidence>
<sequence length="360" mass="40192">MPLWIDQPATLRAQLQDPPAWVGLDTEFVRERTYWPQLALVQMSIGERILLVDPLVPGMADALRPLLTDPGVLKVMHSASEDLVALSHDCDALPAPLFDTQIAAALSGVGGGMGYQKLVQEITGVALAKGETRSDWLRRPLSDSQLEYAADDVVHLGAIYHELDARLRALGRRDWLDQDGARMLANANEDGERWPHLSMRSAQFLEGDAQLRLMRLLRWRDVQARSSDKPRSWILDNELATQFARMPPTDRAQLQSQLEAHPKAPRKLGDAIWQALHTAFDDEPHMPLARNASTEDKAALKRMQDAVSARSTELGLPDGILASRRYLESLQETGHWPTALSGWRREILEPALAPMLPQAQ</sequence>
<evidence type="ECO:0000256" key="5">
    <source>
        <dbReference type="ARBA" id="ARBA00022839"/>
    </source>
</evidence>
<dbReference type="InterPro" id="IPR002121">
    <property type="entry name" value="HRDC_dom"/>
</dbReference>
<keyword evidence="1" id="KW-0963">Cytoplasm</keyword>
<dbReference type="Proteomes" id="UP001429354">
    <property type="component" value="Unassembled WGS sequence"/>
</dbReference>
<evidence type="ECO:0000256" key="1">
    <source>
        <dbReference type="ARBA" id="ARBA00022490"/>
    </source>
</evidence>
<keyword evidence="4 7" id="KW-0378">Hydrolase</keyword>
<name>A0ABX0AAG6_9GAMM</name>
<evidence type="ECO:0000256" key="2">
    <source>
        <dbReference type="ARBA" id="ARBA00022694"/>
    </source>
</evidence>
<gene>
    <name evidence="7" type="primary">rnd</name>
    <name evidence="7" type="ORF">DT603_02120</name>
</gene>
<dbReference type="InterPro" id="IPR006292">
    <property type="entry name" value="RNase_D"/>
</dbReference>
<evidence type="ECO:0000259" key="6">
    <source>
        <dbReference type="PROSITE" id="PS50967"/>
    </source>
</evidence>
<proteinExistence type="predicted"/>
<accession>A0ABX0AAG6</accession>
<dbReference type="Gene3D" id="3.30.420.10">
    <property type="entry name" value="Ribonuclease H-like superfamily/Ribonuclease H"/>
    <property type="match status" value="1"/>
</dbReference>
<protein>
    <submittedName>
        <fullName evidence="7">Ribonuclease D</fullName>
        <ecNumber evidence="7">3.1.13.5</ecNumber>
    </submittedName>
</protein>
<dbReference type="InterPro" id="IPR002562">
    <property type="entry name" value="3'-5'_exonuclease_dom"/>
</dbReference>
<dbReference type="Gene3D" id="1.10.150.80">
    <property type="entry name" value="HRDC domain"/>
    <property type="match status" value="2"/>
</dbReference>
<dbReference type="InterPro" id="IPR036397">
    <property type="entry name" value="RNaseH_sf"/>
</dbReference>
<dbReference type="NCBIfam" id="TIGR01388">
    <property type="entry name" value="rnd"/>
    <property type="match status" value="1"/>
</dbReference>
<evidence type="ECO:0000256" key="3">
    <source>
        <dbReference type="ARBA" id="ARBA00022722"/>
    </source>
</evidence>
<dbReference type="PROSITE" id="PS50967">
    <property type="entry name" value="HRDC"/>
    <property type="match status" value="1"/>
</dbReference>
<evidence type="ECO:0000256" key="4">
    <source>
        <dbReference type="ARBA" id="ARBA00022801"/>
    </source>
</evidence>
<keyword evidence="3" id="KW-0540">Nuclease</keyword>
<dbReference type="InterPro" id="IPR012337">
    <property type="entry name" value="RNaseH-like_sf"/>
</dbReference>
<comment type="caution">
    <text evidence="7">The sequence shown here is derived from an EMBL/GenBank/DDBJ whole genome shotgun (WGS) entry which is preliminary data.</text>
</comment>